<gene>
    <name evidence="1" type="ORF">Tci_882475</name>
</gene>
<dbReference type="EMBL" id="BKCJ011252742">
    <property type="protein sequence ID" value="GFD10506.1"/>
    <property type="molecule type" value="Genomic_DNA"/>
</dbReference>
<accession>A0A699TMY5</accession>
<organism evidence="1">
    <name type="scientific">Tanacetum cinerariifolium</name>
    <name type="common">Dalmatian daisy</name>
    <name type="synonym">Chrysanthemum cinerariifolium</name>
    <dbReference type="NCBI Taxonomy" id="118510"/>
    <lineage>
        <taxon>Eukaryota</taxon>
        <taxon>Viridiplantae</taxon>
        <taxon>Streptophyta</taxon>
        <taxon>Embryophyta</taxon>
        <taxon>Tracheophyta</taxon>
        <taxon>Spermatophyta</taxon>
        <taxon>Magnoliopsida</taxon>
        <taxon>eudicotyledons</taxon>
        <taxon>Gunneridae</taxon>
        <taxon>Pentapetalae</taxon>
        <taxon>asterids</taxon>
        <taxon>campanulids</taxon>
        <taxon>Asterales</taxon>
        <taxon>Asteraceae</taxon>
        <taxon>Asteroideae</taxon>
        <taxon>Anthemideae</taxon>
        <taxon>Anthemidinae</taxon>
        <taxon>Tanacetum</taxon>
    </lineage>
</organism>
<comment type="caution">
    <text evidence="1">The sequence shown here is derived from an EMBL/GenBank/DDBJ whole genome shotgun (WGS) entry which is preliminary data.</text>
</comment>
<evidence type="ECO:0000313" key="1">
    <source>
        <dbReference type="EMBL" id="GFD10506.1"/>
    </source>
</evidence>
<sequence length="114" mass="12158">PSAVPRCLKNVAPTSSFFKWMAGSTIWLGGSSRIWIMRSPSAAGPDNVEHDGLLKFGHGVHRLVALLAHKPQRFVVPAGALVVEVKRLGAAGVSEVGHELGSQAVEDFGRVQHL</sequence>
<dbReference type="AlphaFoldDB" id="A0A699TMY5"/>
<feature type="non-terminal residue" evidence="1">
    <location>
        <position position="1"/>
    </location>
</feature>
<proteinExistence type="predicted"/>
<protein>
    <submittedName>
        <fullName evidence="1">Uncharacterized protein</fullName>
    </submittedName>
</protein>
<name>A0A699TMY5_TANCI</name>
<reference evidence="1" key="1">
    <citation type="journal article" date="2019" name="Sci. Rep.">
        <title>Draft genome of Tanacetum cinerariifolium, the natural source of mosquito coil.</title>
        <authorList>
            <person name="Yamashiro T."/>
            <person name="Shiraishi A."/>
            <person name="Satake H."/>
            <person name="Nakayama K."/>
        </authorList>
    </citation>
    <scope>NUCLEOTIDE SEQUENCE</scope>
</reference>